<evidence type="ECO:0000313" key="4">
    <source>
        <dbReference type="Proteomes" id="UP000004080"/>
    </source>
</evidence>
<feature type="domain" description="CAP-associated" evidence="2">
    <location>
        <begin position="53"/>
        <end position="192"/>
    </location>
</feature>
<feature type="domain" description="SCP" evidence="1">
    <location>
        <begin position="223"/>
        <end position="333"/>
    </location>
</feature>
<dbReference type="InterPro" id="IPR014044">
    <property type="entry name" value="CAP_dom"/>
</dbReference>
<dbReference type="SUPFAM" id="SSF55797">
    <property type="entry name" value="PR-1-like"/>
    <property type="match status" value="1"/>
</dbReference>
<gene>
    <name evidence="3" type="ORF">A374_12780</name>
</gene>
<dbReference type="PATRIC" id="fig|1196324.3.peg.2614"/>
<dbReference type="Proteomes" id="UP000004080">
    <property type="component" value="Unassembled WGS sequence"/>
</dbReference>
<dbReference type="InterPro" id="IPR035940">
    <property type="entry name" value="CAP_sf"/>
</dbReference>
<keyword evidence="4" id="KW-1185">Reference proteome</keyword>
<organism evidence="3 4">
    <name type="scientific">Fictibacillus macauensis ZFHKF-1</name>
    <dbReference type="NCBI Taxonomy" id="1196324"/>
    <lineage>
        <taxon>Bacteria</taxon>
        <taxon>Bacillati</taxon>
        <taxon>Bacillota</taxon>
        <taxon>Bacilli</taxon>
        <taxon>Bacillales</taxon>
        <taxon>Fictibacillaceae</taxon>
        <taxon>Fictibacillus</taxon>
    </lineage>
</organism>
<dbReference type="AlphaFoldDB" id="I8IZJ8"/>
<dbReference type="EMBL" id="AKKV01000028">
    <property type="protein sequence ID" value="EIT84921.1"/>
    <property type="molecule type" value="Genomic_DNA"/>
</dbReference>
<dbReference type="PANTHER" id="PTHR31157">
    <property type="entry name" value="SCP DOMAIN-CONTAINING PROTEIN"/>
    <property type="match status" value="1"/>
</dbReference>
<evidence type="ECO:0000259" key="1">
    <source>
        <dbReference type="Pfam" id="PF00188"/>
    </source>
</evidence>
<dbReference type="STRING" id="1196324.A374_12780"/>
<dbReference type="Pfam" id="PF00188">
    <property type="entry name" value="CAP"/>
    <property type="match status" value="1"/>
</dbReference>
<dbReference type="eggNOG" id="COG2340">
    <property type="taxonomic scope" value="Bacteria"/>
</dbReference>
<accession>I8IZJ8</accession>
<proteinExistence type="predicted"/>
<dbReference type="CDD" id="cd05379">
    <property type="entry name" value="CAP_bacterial"/>
    <property type="match status" value="1"/>
</dbReference>
<dbReference type="OrthoDB" id="9783944at2"/>
<name>I8IZJ8_9BACL</name>
<dbReference type="PANTHER" id="PTHR31157:SF26">
    <property type="entry name" value="SCP-LIKE EXTRACELLULAR PROTEIN"/>
    <property type="match status" value="1"/>
</dbReference>
<dbReference type="Pfam" id="PF14504">
    <property type="entry name" value="CAP_assoc_N"/>
    <property type="match status" value="1"/>
</dbReference>
<reference evidence="3 4" key="1">
    <citation type="journal article" date="2012" name="J. Bacteriol.">
        <title>Genome of Bacillus macauensis ZFHKF-1, a Long-Chain-Forming Bacterium.</title>
        <authorList>
            <person name="Cai L."/>
            <person name="Zhang T."/>
        </authorList>
    </citation>
    <scope>NUCLEOTIDE SEQUENCE [LARGE SCALE GENOMIC DNA]</scope>
    <source>
        <strain evidence="3 4">ZFHKF-1</strain>
    </source>
</reference>
<evidence type="ECO:0000259" key="2">
    <source>
        <dbReference type="Pfam" id="PF14504"/>
    </source>
</evidence>
<comment type="caution">
    <text evidence="3">The sequence shown here is derived from an EMBL/GenBank/DDBJ whole genome shotgun (WGS) entry which is preliminary data.</text>
</comment>
<dbReference type="InterPro" id="IPR029410">
    <property type="entry name" value="CAP_assoc"/>
</dbReference>
<sequence>MKRALFFLLLLGFAFYIGKGYLDYAIQEKEETIPKKSTFSSSKIEKSSVSSLIGKSKAAMLHVLGKPDQKAPSAYGYDWYVFTNEKTKYLQVGVEKGKVVTVYAAGEDVPIKPYAIGESRKQLEQKLSFKREVTISQGLRYLSFKLSPEDQSVRPLVQLNDLYAILYFDKFTQKLSSIRYVTQAVLKKMHPYSYEFRGEKPSELKLTTAQQEAVDRGEEQQVLALTNIFRVQHGLRSLASDHATGEVALGHSLDMEQNHYFSHTSPTKGELSDRLQAGHVGYTYAGENIAANYIDGAAAVEGWINSKGHRENLLKKEFTKLGAGVYKKFYTQNFITPR</sequence>
<evidence type="ECO:0000313" key="3">
    <source>
        <dbReference type="EMBL" id="EIT84921.1"/>
    </source>
</evidence>
<protein>
    <submittedName>
        <fullName evidence="3">SCP-like extracellular protein</fullName>
    </submittedName>
</protein>
<dbReference type="RefSeq" id="WP_007202634.1">
    <property type="nucleotide sequence ID" value="NZ_AKKV01000028.1"/>
</dbReference>
<dbReference type="Gene3D" id="3.40.33.10">
    <property type="entry name" value="CAP"/>
    <property type="match status" value="1"/>
</dbReference>